<dbReference type="InterPro" id="IPR017452">
    <property type="entry name" value="GPCR_Rhodpsn_7TM"/>
</dbReference>
<dbReference type="InParanoid" id="A0A7M7LLM3"/>
<keyword evidence="10 11" id="KW-0807">Transducer</keyword>
<dbReference type="GO" id="GO:0005886">
    <property type="term" value="C:plasma membrane"/>
    <property type="evidence" value="ECO:0007669"/>
    <property type="project" value="UniProtKB-SubCell"/>
</dbReference>
<evidence type="ECO:0000256" key="11">
    <source>
        <dbReference type="RuleBase" id="RU000688"/>
    </source>
</evidence>
<proteinExistence type="inferred from homology"/>
<evidence type="ECO:0000256" key="1">
    <source>
        <dbReference type="ARBA" id="ARBA00004651"/>
    </source>
</evidence>
<keyword evidence="6 12" id="KW-0472">Membrane</keyword>
<evidence type="ECO:0000256" key="4">
    <source>
        <dbReference type="ARBA" id="ARBA00022989"/>
    </source>
</evidence>
<dbReference type="PROSITE" id="PS00237">
    <property type="entry name" value="G_PROTEIN_RECEP_F1_1"/>
    <property type="match status" value="1"/>
</dbReference>
<keyword evidence="3 11" id="KW-0812">Transmembrane</keyword>
<sequence length="185" mass="20520">MVASDNLLAASTISSTPSTYIYPNVTPSFLDMNDTTTTINTSFDQTSVFDYSSTSYYEDIWEENPAEFWVPVIIFGLIFAIGIPGNALVLYILLFSRNARTVTNMYLVNLSLVDLIFLSVEAPVKMKAYILVHDHVDPGGTSIILCKISVFLIYVNLSVSITTLAALAINRYCAVMHPVSTRIQR</sequence>
<evidence type="ECO:0000256" key="5">
    <source>
        <dbReference type="ARBA" id="ARBA00023040"/>
    </source>
</evidence>
<dbReference type="CDD" id="cd00637">
    <property type="entry name" value="7tm_classA_rhodopsin-like"/>
    <property type="match status" value="1"/>
</dbReference>
<evidence type="ECO:0000313" key="14">
    <source>
        <dbReference type="EnsemblMetazoa" id="XP_003729800"/>
    </source>
</evidence>
<dbReference type="Pfam" id="PF00001">
    <property type="entry name" value="7tm_1"/>
    <property type="match status" value="1"/>
</dbReference>
<dbReference type="SUPFAM" id="SSF81321">
    <property type="entry name" value="Family A G protein-coupled receptor-like"/>
    <property type="match status" value="1"/>
</dbReference>
<dbReference type="KEGG" id="spu:591938"/>
<dbReference type="OrthoDB" id="5981855at2759"/>
<keyword evidence="7" id="KW-1015">Disulfide bond</keyword>
<keyword evidence="9" id="KW-0325">Glycoprotein</keyword>
<evidence type="ECO:0000256" key="7">
    <source>
        <dbReference type="ARBA" id="ARBA00023157"/>
    </source>
</evidence>
<name>A0A7M7LLM3_STRPU</name>
<dbReference type="AlphaFoldDB" id="A0A7M7LLM3"/>
<dbReference type="PROSITE" id="PS50262">
    <property type="entry name" value="G_PROTEIN_RECEP_F1_2"/>
    <property type="match status" value="1"/>
</dbReference>
<dbReference type="OMA" id="DIWEENP"/>
<dbReference type="GeneID" id="591938"/>
<dbReference type="PANTHER" id="PTHR45695">
    <property type="entry name" value="LEUCOKININ RECEPTOR-RELATED"/>
    <property type="match status" value="1"/>
</dbReference>
<evidence type="ECO:0000256" key="9">
    <source>
        <dbReference type="ARBA" id="ARBA00023180"/>
    </source>
</evidence>
<dbReference type="GO" id="GO:0004930">
    <property type="term" value="F:G protein-coupled receptor activity"/>
    <property type="evidence" value="ECO:0007669"/>
    <property type="project" value="UniProtKB-KW"/>
</dbReference>
<accession>A0A7M7LLM3</accession>
<keyword evidence="5 11" id="KW-0297">G-protein coupled receptor</keyword>
<feature type="domain" description="G-protein coupled receptors family 1 profile" evidence="13">
    <location>
        <begin position="85"/>
        <end position="185"/>
    </location>
</feature>
<reference evidence="15" key="1">
    <citation type="submission" date="2015-02" db="EMBL/GenBank/DDBJ databases">
        <title>Genome sequencing for Strongylocentrotus purpuratus.</title>
        <authorList>
            <person name="Murali S."/>
            <person name="Liu Y."/>
            <person name="Vee V."/>
            <person name="English A."/>
            <person name="Wang M."/>
            <person name="Skinner E."/>
            <person name="Han Y."/>
            <person name="Muzny D.M."/>
            <person name="Worley K.C."/>
            <person name="Gibbs R.A."/>
        </authorList>
    </citation>
    <scope>NUCLEOTIDE SEQUENCE</scope>
</reference>
<feature type="transmembrane region" description="Helical" evidence="12">
    <location>
        <begin position="142"/>
        <end position="169"/>
    </location>
</feature>
<dbReference type="Gene3D" id="1.20.1070.10">
    <property type="entry name" value="Rhodopsin 7-helix transmembrane proteins"/>
    <property type="match status" value="1"/>
</dbReference>
<organism evidence="14 15">
    <name type="scientific">Strongylocentrotus purpuratus</name>
    <name type="common">Purple sea urchin</name>
    <dbReference type="NCBI Taxonomy" id="7668"/>
    <lineage>
        <taxon>Eukaryota</taxon>
        <taxon>Metazoa</taxon>
        <taxon>Echinodermata</taxon>
        <taxon>Eleutherozoa</taxon>
        <taxon>Echinozoa</taxon>
        <taxon>Echinoidea</taxon>
        <taxon>Euechinoidea</taxon>
        <taxon>Echinacea</taxon>
        <taxon>Camarodonta</taxon>
        <taxon>Echinidea</taxon>
        <taxon>Strongylocentrotidae</taxon>
        <taxon>Strongylocentrotus</taxon>
    </lineage>
</organism>
<feature type="transmembrane region" description="Helical" evidence="12">
    <location>
        <begin position="106"/>
        <end position="122"/>
    </location>
</feature>
<dbReference type="PRINTS" id="PR00237">
    <property type="entry name" value="GPCRRHODOPSN"/>
</dbReference>
<feature type="transmembrane region" description="Helical" evidence="12">
    <location>
        <begin position="68"/>
        <end position="94"/>
    </location>
</feature>
<dbReference type="EnsemblMetazoa" id="XM_003729752">
    <property type="protein sequence ID" value="XP_003729800"/>
    <property type="gene ID" value="LOC591938"/>
</dbReference>
<dbReference type="RefSeq" id="XP_003729800.1">
    <property type="nucleotide sequence ID" value="XM_003729752.2"/>
</dbReference>
<comment type="similarity">
    <text evidence="11">Belongs to the G-protein coupled receptor 1 family.</text>
</comment>
<keyword evidence="8 11" id="KW-0675">Receptor</keyword>
<evidence type="ECO:0000256" key="2">
    <source>
        <dbReference type="ARBA" id="ARBA00022475"/>
    </source>
</evidence>
<protein>
    <recommendedName>
        <fullName evidence="13">G-protein coupled receptors family 1 profile domain-containing protein</fullName>
    </recommendedName>
</protein>
<dbReference type="InterPro" id="IPR000276">
    <property type="entry name" value="GPCR_Rhodpsn"/>
</dbReference>
<evidence type="ECO:0000256" key="6">
    <source>
        <dbReference type="ARBA" id="ARBA00023136"/>
    </source>
</evidence>
<evidence type="ECO:0000256" key="10">
    <source>
        <dbReference type="ARBA" id="ARBA00023224"/>
    </source>
</evidence>
<evidence type="ECO:0000259" key="13">
    <source>
        <dbReference type="PROSITE" id="PS50262"/>
    </source>
</evidence>
<evidence type="ECO:0000256" key="3">
    <source>
        <dbReference type="ARBA" id="ARBA00022692"/>
    </source>
</evidence>
<keyword evidence="15" id="KW-1185">Reference proteome</keyword>
<evidence type="ECO:0000313" key="15">
    <source>
        <dbReference type="Proteomes" id="UP000007110"/>
    </source>
</evidence>
<keyword evidence="2" id="KW-1003">Cell membrane</keyword>
<keyword evidence="4 12" id="KW-1133">Transmembrane helix</keyword>
<evidence type="ECO:0000256" key="12">
    <source>
        <dbReference type="SAM" id="Phobius"/>
    </source>
</evidence>
<dbReference type="Proteomes" id="UP000007110">
    <property type="component" value="Unassembled WGS sequence"/>
</dbReference>
<dbReference type="PANTHER" id="PTHR45695:SF23">
    <property type="entry name" value="GALANIN-LIKE G-PROTEIN COUPLED RECEPTOR NPR-9"/>
    <property type="match status" value="1"/>
</dbReference>
<comment type="subcellular location">
    <subcellularLocation>
        <location evidence="1">Cell membrane</location>
        <topology evidence="1">Multi-pass membrane protein</topology>
    </subcellularLocation>
</comment>
<reference evidence="14" key="2">
    <citation type="submission" date="2021-01" db="UniProtKB">
        <authorList>
            <consortium name="EnsemblMetazoa"/>
        </authorList>
    </citation>
    <scope>IDENTIFICATION</scope>
</reference>
<evidence type="ECO:0000256" key="8">
    <source>
        <dbReference type="ARBA" id="ARBA00023170"/>
    </source>
</evidence>